<name>A0ABQ5EHK2_9ASTR</name>
<accession>A0ABQ5EHK2</accession>
<sequence>MVTRFRVISNGNTQRFTLNVLNASPLLNGSLSRYKACLVANGSSQQFGWMLMRPLVCLSGHYSFSVLQFLDIGRFISLISWDVLVVRKYDYEVLEHAQVLNCNPCTTPVDTYSMLGVEGNPVSDPTLRGAFRDAPPAFKGLPEPIQYQWLGRWHWGRNLDSGPRRPKMKRSRRNSKISAPTFQAAIGLLKQLTQQGRDPIKPVNKRIENRKRVEQRCAKIDARLDALSIDFDEELYPHMLTAIAGRRWMIGAMAYDLDR</sequence>
<evidence type="ECO:0000313" key="2">
    <source>
        <dbReference type="Proteomes" id="UP001151760"/>
    </source>
</evidence>
<comment type="caution">
    <text evidence="1">The sequence shown here is derived from an EMBL/GenBank/DDBJ whole genome shotgun (WGS) entry which is preliminary data.</text>
</comment>
<dbReference type="EMBL" id="BQNB010016316">
    <property type="protein sequence ID" value="GJT50388.1"/>
    <property type="molecule type" value="Genomic_DNA"/>
</dbReference>
<protein>
    <submittedName>
        <fullName evidence="1">Uncharacterized protein</fullName>
    </submittedName>
</protein>
<reference evidence="1" key="2">
    <citation type="submission" date="2022-01" db="EMBL/GenBank/DDBJ databases">
        <authorList>
            <person name="Yamashiro T."/>
            <person name="Shiraishi A."/>
            <person name="Satake H."/>
            <person name="Nakayama K."/>
        </authorList>
    </citation>
    <scope>NUCLEOTIDE SEQUENCE</scope>
</reference>
<evidence type="ECO:0000313" key="1">
    <source>
        <dbReference type="EMBL" id="GJT50388.1"/>
    </source>
</evidence>
<keyword evidence="2" id="KW-1185">Reference proteome</keyword>
<proteinExistence type="predicted"/>
<dbReference type="Proteomes" id="UP001151760">
    <property type="component" value="Unassembled WGS sequence"/>
</dbReference>
<gene>
    <name evidence="1" type="ORF">Tco_0976545</name>
</gene>
<reference evidence="1" key="1">
    <citation type="journal article" date="2022" name="Int. J. Mol. Sci.">
        <title>Draft Genome of Tanacetum Coccineum: Genomic Comparison of Closely Related Tanacetum-Family Plants.</title>
        <authorList>
            <person name="Yamashiro T."/>
            <person name="Shiraishi A."/>
            <person name="Nakayama K."/>
            <person name="Satake H."/>
        </authorList>
    </citation>
    <scope>NUCLEOTIDE SEQUENCE</scope>
</reference>
<organism evidence="1 2">
    <name type="scientific">Tanacetum coccineum</name>
    <dbReference type="NCBI Taxonomy" id="301880"/>
    <lineage>
        <taxon>Eukaryota</taxon>
        <taxon>Viridiplantae</taxon>
        <taxon>Streptophyta</taxon>
        <taxon>Embryophyta</taxon>
        <taxon>Tracheophyta</taxon>
        <taxon>Spermatophyta</taxon>
        <taxon>Magnoliopsida</taxon>
        <taxon>eudicotyledons</taxon>
        <taxon>Gunneridae</taxon>
        <taxon>Pentapetalae</taxon>
        <taxon>asterids</taxon>
        <taxon>campanulids</taxon>
        <taxon>Asterales</taxon>
        <taxon>Asteraceae</taxon>
        <taxon>Asteroideae</taxon>
        <taxon>Anthemideae</taxon>
        <taxon>Anthemidinae</taxon>
        <taxon>Tanacetum</taxon>
    </lineage>
</organism>